<name>A0A2T4UUL5_9MICO</name>
<comment type="caution">
    <text evidence="2">The sequence shown here is derived from an EMBL/GenBank/DDBJ whole genome shotgun (WGS) entry which is preliminary data.</text>
</comment>
<evidence type="ECO:0000313" key="2">
    <source>
        <dbReference type="EMBL" id="PTL73201.1"/>
    </source>
</evidence>
<sequence length="144" mass="17032">MTSPEQESPHERQRPRHRRSEAEEDIAHLFRNRPDWEDDEYIARAVRNHPEAFAAFLQLPDVEVTSGSIATEFADIFYAVYDSLDEAIDDQIEILGWNEALTALQRDWGITPDELQWNYAAIERRFRATVDIVYYRDKVYTFHL</sequence>
<dbReference type="EMBL" id="PZPL01000001">
    <property type="protein sequence ID" value="PTL73201.1"/>
    <property type="molecule type" value="Genomic_DNA"/>
</dbReference>
<evidence type="ECO:0000313" key="3">
    <source>
        <dbReference type="Proteomes" id="UP000241085"/>
    </source>
</evidence>
<evidence type="ECO:0000256" key="1">
    <source>
        <dbReference type="SAM" id="MobiDB-lite"/>
    </source>
</evidence>
<organism evidence="2 3">
    <name type="scientific">Rathayibacter caricis DSM 15933</name>
    <dbReference type="NCBI Taxonomy" id="1328867"/>
    <lineage>
        <taxon>Bacteria</taxon>
        <taxon>Bacillati</taxon>
        <taxon>Actinomycetota</taxon>
        <taxon>Actinomycetes</taxon>
        <taxon>Micrococcales</taxon>
        <taxon>Microbacteriaceae</taxon>
        <taxon>Rathayibacter</taxon>
    </lineage>
</organism>
<protein>
    <submittedName>
        <fullName evidence="2">Uncharacterized protein</fullName>
    </submittedName>
</protein>
<dbReference type="AlphaFoldDB" id="A0A2T4UUL5"/>
<keyword evidence="3" id="KW-1185">Reference proteome</keyword>
<reference evidence="2 3" key="1">
    <citation type="submission" date="2018-03" db="EMBL/GenBank/DDBJ databases">
        <title>Bacteriophage NCPPB3778 and a type I-E CRISPR drive the evolution of the US Biological Select Agent, Rathayibacter toxicus.</title>
        <authorList>
            <person name="Davis E.W.II."/>
            <person name="Tabima J.F."/>
            <person name="Weisberg A.J."/>
            <person name="Dantas Lopes L."/>
            <person name="Wiseman M.S."/>
            <person name="Wiseman M.S."/>
            <person name="Pupko T."/>
            <person name="Belcher M.S."/>
            <person name="Sechler A.J."/>
            <person name="Tancos M.A."/>
            <person name="Schroeder B.K."/>
            <person name="Murray T.D."/>
            <person name="Luster D.G."/>
            <person name="Schneider W.L."/>
            <person name="Rogers E."/>
            <person name="Andreote F.D."/>
            <person name="Grunwald N.J."/>
            <person name="Putnam M.L."/>
            <person name="Chang J.H."/>
        </authorList>
    </citation>
    <scope>NUCLEOTIDE SEQUENCE [LARGE SCALE GENOMIC DNA]</scope>
    <source>
        <strain evidence="2 3">DSM 15933</strain>
    </source>
</reference>
<feature type="region of interest" description="Disordered" evidence="1">
    <location>
        <begin position="1"/>
        <end position="24"/>
    </location>
</feature>
<gene>
    <name evidence="2" type="ORF">C1I63_10315</name>
</gene>
<dbReference type="RefSeq" id="WP_107574702.1">
    <property type="nucleotide sequence ID" value="NZ_PZPL01000001.1"/>
</dbReference>
<dbReference type="Proteomes" id="UP000241085">
    <property type="component" value="Unassembled WGS sequence"/>
</dbReference>
<proteinExistence type="predicted"/>
<accession>A0A2T4UUL5</accession>